<dbReference type="RefSeq" id="WP_125181382.1">
    <property type="nucleotide sequence ID" value="NZ_QZMU01000001.1"/>
</dbReference>
<keyword evidence="3" id="KW-1185">Reference proteome</keyword>
<evidence type="ECO:0000313" key="2">
    <source>
        <dbReference type="EMBL" id="RRQ22041.1"/>
    </source>
</evidence>
<feature type="domain" description="Methyltransferase" evidence="1">
    <location>
        <begin position="48"/>
        <end position="137"/>
    </location>
</feature>
<dbReference type="Proteomes" id="UP000287798">
    <property type="component" value="Unassembled WGS sequence"/>
</dbReference>
<reference evidence="2 3" key="1">
    <citation type="journal article" date="2010" name="Int. J. Syst. Evol. Microbiol.">
        <title>Thiohalobacter thiocyanaticus gen. nov., sp. nov., a moderately halophilic, sulfur-oxidizing gammaproteobacterium from hypersaline lakes, that utilizes thiocyanate.</title>
        <authorList>
            <person name="Sorokin D.Y."/>
            <person name="Kovaleva O.L."/>
            <person name="Tourova T.P."/>
            <person name="Muyzer G."/>
        </authorList>
    </citation>
    <scope>NUCLEOTIDE SEQUENCE [LARGE SCALE GENOMIC DNA]</scope>
    <source>
        <strain evidence="2 3">Hrh1</strain>
    </source>
</reference>
<evidence type="ECO:0000313" key="3">
    <source>
        <dbReference type="Proteomes" id="UP000287798"/>
    </source>
</evidence>
<dbReference type="OrthoDB" id="9786503at2"/>
<organism evidence="2 3">
    <name type="scientific">Thiohalobacter thiocyanaticus</name>
    <dbReference type="NCBI Taxonomy" id="585455"/>
    <lineage>
        <taxon>Bacteria</taxon>
        <taxon>Pseudomonadati</taxon>
        <taxon>Pseudomonadota</taxon>
        <taxon>Gammaproteobacteria</taxon>
        <taxon>Thiohalobacterales</taxon>
        <taxon>Thiohalobacteraceae</taxon>
        <taxon>Thiohalobacter</taxon>
    </lineage>
</organism>
<dbReference type="GO" id="GO:0008168">
    <property type="term" value="F:methyltransferase activity"/>
    <property type="evidence" value="ECO:0007669"/>
    <property type="project" value="UniProtKB-KW"/>
</dbReference>
<dbReference type="SUPFAM" id="SSF53335">
    <property type="entry name" value="S-adenosyl-L-methionine-dependent methyltransferases"/>
    <property type="match status" value="1"/>
</dbReference>
<dbReference type="EMBL" id="QZMU01000001">
    <property type="protein sequence ID" value="RRQ22041.1"/>
    <property type="molecule type" value="Genomic_DNA"/>
</dbReference>
<dbReference type="InterPro" id="IPR041698">
    <property type="entry name" value="Methyltransf_25"/>
</dbReference>
<dbReference type="GO" id="GO:0032259">
    <property type="term" value="P:methylation"/>
    <property type="evidence" value="ECO:0007669"/>
    <property type="project" value="UniProtKB-KW"/>
</dbReference>
<dbReference type="Gene3D" id="3.40.50.150">
    <property type="entry name" value="Vaccinia Virus protein VP39"/>
    <property type="match status" value="1"/>
</dbReference>
<name>A0A426QJU4_9GAMM</name>
<dbReference type="AlphaFoldDB" id="A0A426QJU4"/>
<keyword evidence="2" id="KW-0489">Methyltransferase</keyword>
<dbReference type="Pfam" id="PF13649">
    <property type="entry name" value="Methyltransf_25"/>
    <property type="match status" value="1"/>
</dbReference>
<evidence type="ECO:0000259" key="1">
    <source>
        <dbReference type="Pfam" id="PF13649"/>
    </source>
</evidence>
<accession>A0A426QJU4</accession>
<comment type="caution">
    <text evidence="2">The sequence shown here is derived from an EMBL/GenBank/DDBJ whole genome shotgun (WGS) entry which is preliminary data.</text>
</comment>
<keyword evidence="2" id="KW-0808">Transferase</keyword>
<gene>
    <name evidence="2" type="ORF">D6C00_08815</name>
</gene>
<sequence>MNLFYSIGYRLGFTPWENAVTHPPAYARVASLFDHEERGMQPPYGRALDLGCGRGHWAIVLAQRGWEVTGVERVAPAARAARTYARVTGLPIEIVEGDVTALRAAGLAPGYRLIWDFGTLHGMSPAQREATGEEVSALATEDATALILAWAPGRRAPLPRGASREDIQSVFPDWEITDESAFDVMGLPSLLRKVDPRVYRLRRKAT</sequence>
<protein>
    <submittedName>
        <fullName evidence="2">Class I SAM-dependent methyltransferase</fullName>
    </submittedName>
</protein>
<dbReference type="InterPro" id="IPR029063">
    <property type="entry name" value="SAM-dependent_MTases_sf"/>
</dbReference>
<proteinExistence type="predicted"/>